<keyword evidence="2" id="KW-0560">Oxidoreductase</keyword>
<feature type="domain" description="3-beta hydroxysteroid dehydrogenase/isomerase" evidence="3">
    <location>
        <begin position="51"/>
        <end position="240"/>
    </location>
</feature>
<reference evidence="4" key="1">
    <citation type="submission" date="2021-10" db="EMBL/GenBank/DDBJ databases">
        <title>De novo Genome Assembly of Clathrus columnatus (Basidiomycota, Fungi) Using Illumina and Nanopore Sequence Data.</title>
        <authorList>
            <person name="Ogiso-Tanaka E."/>
            <person name="Itagaki H."/>
            <person name="Hosoya T."/>
            <person name="Hosaka K."/>
        </authorList>
    </citation>
    <scope>NUCLEOTIDE SEQUENCE</scope>
    <source>
        <strain evidence="4">MO-923</strain>
    </source>
</reference>
<sequence>MDISDSNSVLDAFKAPWNDGRGDDVPITVFHSAANIRFWERVKALLHLSNFVNVRGTQNIIDGCHNIGADILIYTSSASITTRSNQFWMLPWKKFPERFIQILDDDTPIPTEHELFFSNYAASKAYAERLVREADKSPIPRGRLLRTGCIRPGNGIYGPGGDILAGAYLVRKINHTWVRNIVQSFVYVENCALAHLLYEQRILEFAQYGSSATADISGQAFNITDPNPPVAFGDVYTTLTTLTETKFIDLPPVLMLSIAYLIEKYYLARMFSPFWSYILPKPNSDLAFLQPSLFNLIQVHLIFDDSRARKAPKEGGLGYDPPWTTMEGLCKLVIEWQKEGKREEERYVMGGQSSFAAGVETGWVQK</sequence>
<dbReference type="InterPro" id="IPR036291">
    <property type="entry name" value="NAD(P)-bd_dom_sf"/>
</dbReference>
<evidence type="ECO:0000313" key="4">
    <source>
        <dbReference type="EMBL" id="GJJ09489.1"/>
    </source>
</evidence>
<accession>A0AAV5A9T1</accession>
<evidence type="ECO:0000256" key="2">
    <source>
        <dbReference type="ARBA" id="ARBA00023002"/>
    </source>
</evidence>
<dbReference type="GO" id="GO:0016616">
    <property type="term" value="F:oxidoreductase activity, acting on the CH-OH group of donors, NAD or NADP as acceptor"/>
    <property type="evidence" value="ECO:0007669"/>
    <property type="project" value="InterPro"/>
</dbReference>
<dbReference type="Pfam" id="PF01073">
    <property type="entry name" value="3Beta_HSD"/>
    <property type="match status" value="1"/>
</dbReference>
<comment type="caution">
    <text evidence="4">The sequence shown here is derived from an EMBL/GenBank/DDBJ whole genome shotgun (WGS) entry which is preliminary data.</text>
</comment>
<name>A0AAV5A9T1_9AGAM</name>
<evidence type="ECO:0000313" key="5">
    <source>
        <dbReference type="Proteomes" id="UP001050691"/>
    </source>
</evidence>
<protein>
    <recommendedName>
        <fullName evidence="3">3-beta hydroxysteroid dehydrogenase/isomerase domain-containing protein</fullName>
    </recommendedName>
</protein>
<dbReference type="GO" id="GO:0006694">
    <property type="term" value="P:steroid biosynthetic process"/>
    <property type="evidence" value="ECO:0007669"/>
    <property type="project" value="InterPro"/>
</dbReference>
<evidence type="ECO:0000256" key="1">
    <source>
        <dbReference type="ARBA" id="ARBA00009219"/>
    </source>
</evidence>
<keyword evidence="5" id="KW-1185">Reference proteome</keyword>
<dbReference type="Gene3D" id="3.40.50.720">
    <property type="entry name" value="NAD(P)-binding Rossmann-like Domain"/>
    <property type="match status" value="1"/>
</dbReference>
<proteinExistence type="inferred from homology"/>
<dbReference type="EMBL" id="BPWL01000004">
    <property type="protein sequence ID" value="GJJ09489.1"/>
    <property type="molecule type" value="Genomic_DNA"/>
</dbReference>
<dbReference type="Proteomes" id="UP001050691">
    <property type="component" value="Unassembled WGS sequence"/>
</dbReference>
<dbReference type="InterPro" id="IPR050177">
    <property type="entry name" value="Lipid_A_modif_metabolic_enz"/>
</dbReference>
<gene>
    <name evidence="4" type="ORF">Clacol_003712</name>
</gene>
<dbReference type="PANTHER" id="PTHR43245:SF51">
    <property type="entry name" value="SHORT CHAIN DEHYDROGENASE_REDUCTASE FAMILY 42E, MEMBER 2"/>
    <property type="match status" value="1"/>
</dbReference>
<dbReference type="SUPFAM" id="SSF51735">
    <property type="entry name" value="NAD(P)-binding Rossmann-fold domains"/>
    <property type="match status" value="1"/>
</dbReference>
<evidence type="ECO:0000259" key="3">
    <source>
        <dbReference type="Pfam" id="PF01073"/>
    </source>
</evidence>
<dbReference type="InterPro" id="IPR002225">
    <property type="entry name" value="3Beta_OHSteriod_DH/Estase"/>
</dbReference>
<comment type="similarity">
    <text evidence="1">Belongs to the 3-beta-HSD family.</text>
</comment>
<dbReference type="AlphaFoldDB" id="A0AAV5A9T1"/>
<organism evidence="4 5">
    <name type="scientific">Clathrus columnatus</name>
    <dbReference type="NCBI Taxonomy" id="1419009"/>
    <lineage>
        <taxon>Eukaryota</taxon>
        <taxon>Fungi</taxon>
        <taxon>Dikarya</taxon>
        <taxon>Basidiomycota</taxon>
        <taxon>Agaricomycotina</taxon>
        <taxon>Agaricomycetes</taxon>
        <taxon>Phallomycetidae</taxon>
        <taxon>Phallales</taxon>
        <taxon>Clathraceae</taxon>
        <taxon>Clathrus</taxon>
    </lineage>
</organism>
<dbReference type="PANTHER" id="PTHR43245">
    <property type="entry name" value="BIFUNCTIONAL POLYMYXIN RESISTANCE PROTEIN ARNA"/>
    <property type="match status" value="1"/>
</dbReference>